<proteinExistence type="inferred from homology"/>
<dbReference type="Gene3D" id="3.40.50.300">
    <property type="entry name" value="P-loop containing nucleotide triphosphate hydrolases"/>
    <property type="match status" value="1"/>
</dbReference>
<sequence>MGKIILIGATKGGVGKTVSTYNLAYSLAKLGKKVLAVDFDSQANFTTCMGVEDAGKVPVTIGHLMMAQMDDEALPEAAEYIQNRNGVDFIPSSMVLSAVDAKLRLEMGVEKMLSNILEPLSAENDYILIDTCPALGALTINALTAADGVVITVNPQLLAMMGLQDFLKTIKKIKTRINPKLEVEGILLTMCEARTNLCKVISEQVMDTFQGQIRIFKSQIPNTVKVGEAVYYSEPLLEYAPETKACAAYVNFGKELIANEG</sequence>
<evidence type="ECO:0000259" key="5">
    <source>
        <dbReference type="Pfam" id="PF13614"/>
    </source>
</evidence>
<dbReference type="InterPro" id="IPR025669">
    <property type="entry name" value="AAA_dom"/>
</dbReference>
<organism evidence="6 7">
    <name type="scientific">Blautia producta</name>
    <dbReference type="NCBI Taxonomy" id="33035"/>
    <lineage>
        <taxon>Bacteria</taxon>
        <taxon>Bacillati</taxon>
        <taxon>Bacillota</taxon>
        <taxon>Clostridia</taxon>
        <taxon>Lachnospirales</taxon>
        <taxon>Lachnospiraceae</taxon>
        <taxon>Blautia</taxon>
    </lineage>
</organism>
<evidence type="ECO:0000256" key="2">
    <source>
        <dbReference type="ARBA" id="ARBA00049360"/>
    </source>
</evidence>
<evidence type="ECO:0000313" key="6">
    <source>
        <dbReference type="EMBL" id="QBE97975.1"/>
    </source>
</evidence>
<dbReference type="GO" id="GO:0016887">
    <property type="term" value="F:ATP hydrolysis activity"/>
    <property type="evidence" value="ECO:0007669"/>
    <property type="project" value="RHEA"/>
</dbReference>
<comment type="catalytic activity">
    <reaction evidence="2">
        <text>ATP + H2O = ADP + phosphate + H(+)</text>
        <dbReference type="Rhea" id="RHEA:13065"/>
        <dbReference type="ChEBI" id="CHEBI:15377"/>
        <dbReference type="ChEBI" id="CHEBI:15378"/>
        <dbReference type="ChEBI" id="CHEBI:30616"/>
        <dbReference type="ChEBI" id="CHEBI:43474"/>
        <dbReference type="ChEBI" id="CHEBI:456216"/>
    </reaction>
</comment>
<evidence type="ECO:0000256" key="3">
    <source>
        <dbReference type="ARBA" id="ARBA00062323"/>
    </source>
</evidence>
<name>A0A4P6M1Q6_9FIRM</name>
<gene>
    <name evidence="6" type="primary">soj_5</name>
    <name evidence="6" type="ORF">PMF13cell1_03538</name>
</gene>
<dbReference type="SUPFAM" id="SSF52540">
    <property type="entry name" value="P-loop containing nucleoside triphosphate hydrolases"/>
    <property type="match status" value="1"/>
</dbReference>
<dbReference type="Proteomes" id="UP000289794">
    <property type="component" value="Chromosome"/>
</dbReference>
<accession>A0A4P6M1Q6</accession>
<dbReference type="CDD" id="cd02042">
    <property type="entry name" value="ParAB_family"/>
    <property type="match status" value="1"/>
</dbReference>
<dbReference type="PANTHER" id="PTHR13696">
    <property type="entry name" value="P-LOOP CONTAINING NUCLEOSIDE TRIPHOSPHATE HYDROLASE"/>
    <property type="match status" value="1"/>
</dbReference>
<dbReference type="AlphaFoldDB" id="A0A4P6M1Q6"/>
<dbReference type="EMBL" id="CP035945">
    <property type="protein sequence ID" value="QBE97975.1"/>
    <property type="molecule type" value="Genomic_DNA"/>
</dbReference>
<dbReference type="FunFam" id="3.40.50.300:FF:000285">
    <property type="entry name" value="Sporulation initiation inhibitor Soj"/>
    <property type="match status" value="1"/>
</dbReference>
<reference evidence="6 7" key="1">
    <citation type="submission" date="2019-01" db="EMBL/GenBank/DDBJ databases">
        <title>PMF-metabolizing Aryl O-demethylase.</title>
        <authorList>
            <person name="Kim M."/>
        </authorList>
    </citation>
    <scope>NUCLEOTIDE SEQUENCE [LARGE SCALE GENOMIC DNA]</scope>
    <source>
        <strain evidence="6 7">PMF1</strain>
    </source>
</reference>
<protein>
    <recommendedName>
        <fullName evidence="4">Sporulation initiation inhibitor protein Soj</fullName>
    </recommendedName>
</protein>
<comment type="similarity">
    <text evidence="1">Belongs to the ParA family.</text>
</comment>
<keyword evidence="6" id="KW-0378">Hydrolase</keyword>
<evidence type="ECO:0000256" key="4">
    <source>
        <dbReference type="ARBA" id="ARBA00071824"/>
    </source>
</evidence>
<dbReference type="Pfam" id="PF13614">
    <property type="entry name" value="AAA_31"/>
    <property type="match status" value="1"/>
</dbReference>
<feature type="domain" description="AAA" evidence="5">
    <location>
        <begin position="3"/>
        <end position="183"/>
    </location>
</feature>
<dbReference type="PANTHER" id="PTHR13696:SF99">
    <property type="entry name" value="COBYRINIC ACID AC-DIAMIDE SYNTHASE"/>
    <property type="match status" value="1"/>
</dbReference>
<evidence type="ECO:0000256" key="1">
    <source>
        <dbReference type="ARBA" id="ARBA00006976"/>
    </source>
</evidence>
<dbReference type="KEGG" id="bpro:PMF13cell1_03538"/>
<dbReference type="InterPro" id="IPR050678">
    <property type="entry name" value="DNA_Partitioning_ATPase"/>
</dbReference>
<dbReference type="RefSeq" id="WP_130181566.1">
    <property type="nucleotide sequence ID" value="NZ_CP035945.1"/>
</dbReference>
<evidence type="ECO:0000313" key="7">
    <source>
        <dbReference type="Proteomes" id="UP000289794"/>
    </source>
</evidence>
<dbReference type="InterPro" id="IPR027417">
    <property type="entry name" value="P-loop_NTPase"/>
</dbReference>
<comment type="subunit">
    <text evidence="3">Dimerizes in the presence of ATP but not ADP; ATP-binding is required for double-stranded (ds)DNA-binding. Interacts with DnaA.</text>
</comment>